<evidence type="ECO:0000313" key="8">
    <source>
        <dbReference type="Proteomes" id="UP001396334"/>
    </source>
</evidence>
<dbReference type="PANTHER" id="PTHR11165">
    <property type="entry name" value="SKP1"/>
    <property type="match status" value="1"/>
</dbReference>
<dbReference type="InterPro" id="IPR016072">
    <property type="entry name" value="Skp1_comp_dimer"/>
</dbReference>
<sequence>MASTSKKIILMSSDHETFEVDEAVVLQSQTIKNMIEDNCADGKIPLPNITGKTLSKVLEYCKKHAEAEVAADKEGNSEELKVWDGEFLNVDQGTLFDLIMAANFLDIKELLDLTCQAVAYMLKGKTPEQIREIFHIKNDYTPEEEEEVRRENAWAFQS</sequence>
<dbReference type="InterPro" id="IPR011333">
    <property type="entry name" value="SKP1/BTB/POZ_sf"/>
</dbReference>
<dbReference type="InterPro" id="IPR036296">
    <property type="entry name" value="SKP1-like_dim_sf"/>
</dbReference>
<gene>
    <name evidence="7" type="ORF">V6N11_045042</name>
</gene>
<dbReference type="InterPro" id="IPR016897">
    <property type="entry name" value="SKP1"/>
</dbReference>
<evidence type="ECO:0000256" key="4">
    <source>
        <dbReference type="PIRNR" id="PIRNR028729"/>
    </source>
</evidence>
<evidence type="ECO:0000259" key="6">
    <source>
        <dbReference type="Pfam" id="PF03931"/>
    </source>
</evidence>
<comment type="caution">
    <text evidence="7">The sequence shown here is derived from an EMBL/GenBank/DDBJ whole genome shotgun (WGS) entry which is preliminary data.</text>
</comment>
<reference evidence="7 8" key="1">
    <citation type="journal article" date="2024" name="G3 (Bethesda)">
        <title>Genome assembly of Hibiscus sabdariffa L. provides insights into metabolisms of medicinal natural products.</title>
        <authorList>
            <person name="Kim T."/>
        </authorList>
    </citation>
    <scope>NUCLEOTIDE SEQUENCE [LARGE SCALE GENOMIC DNA]</scope>
    <source>
        <strain evidence="7">TK-2024</strain>
        <tissue evidence="7">Old leaves</tissue>
    </source>
</reference>
<dbReference type="SMART" id="SM00512">
    <property type="entry name" value="Skp1"/>
    <property type="match status" value="1"/>
</dbReference>
<comment type="similarity">
    <text evidence="2 4">Belongs to the SKP1 family.</text>
</comment>
<keyword evidence="8" id="KW-1185">Reference proteome</keyword>
<dbReference type="InterPro" id="IPR001232">
    <property type="entry name" value="SKP1-like"/>
</dbReference>
<dbReference type="CDD" id="cd18322">
    <property type="entry name" value="BTB_POZ_SKP1"/>
    <property type="match status" value="1"/>
</dbReference>
<dbReference type="Pfam" id="PF01466">
    <property type="entry name" value="Skp1"/>
    <property type="match status" value="1"/>
</dbReference>
<comment type="pathway">
    <text evidence="1 4">Protein modification; protein ubiquitination.</text>
</comment>
<name>A0ABR1ZAU4_9ROSI</name>
<protein>
    <recommendedName>
        <fullName evidence="4">SKP1-like protein</fullName>
    </recommendedName>
</protein>
<dbReference type="Gene3D" id="3.30.710.10">
    <property type="entry name" value="Potassium Channel Kv1.1, Chain A"/>
    <property type="match status" value="1"/>
</dbReference>
<dbReference type="Proteomes" id="UP001396334">
    <property type="component" value="Unassembled WGS sequence"/>
</dbReference>
<dbReference type="SUPFAM" id="SSF81382">
    <property type="entry name" value="Skp1 dimerisation domain-like"/>
    <property type="match status" value="1"/>
</dbReference>
<evidence type="ECO:0000256" key="1">
    <source>
        <dbReference type="ARBA" id="ARBA00004906"/>
    </source>
</evidence>
<keyword evidence="3 4" id="KW-0833">Ubl conjugation pathway</keyword>
<dbReference type="EMBL" id="JBBPBN010001876">
    <property type="protein sequence ID" value="KAK8477249.1"/>
    <property type="molecule type" value="Genomic_DNA"/>
</dbReference>
<dbReference type="InterPro" id="IPR016073">
    <property type="entry name" value="Skp1_comp_POZ"/>
</dbReference>
<feature type="domain" description="SKP1 component dimerisation" evidence="5">
    <location>
        <begin position="108"/>
        <end position="155"/>
    </location>
</feature>
<accession>A0ABR1ZAU4</accession>
<evidence type="ECO:0000313" key="7">
    <source>
        <dbReference type="EMBL" id="KAK8477249.1"/>
    </source>
</evidence>
<feature type="domain" description="SKP1 component POZ" evidence="6">
    <location>
        <begin position="6"/>
        <end position="65"/>
    </location>
</feature>
<proteinExistence type="inferred from homology"/>
<comment type="function">
    <text evidence="4">Involved in ubiquitination and subsequent proteasomal degradation of target proteins. Together with CUL1, RBX1 and a F-box protein, it forms a SCF E3 ubiquitin ligase complex. The functional specificity of this complex depends on the type of F-box protein. In the SCF complex, it serves as an adapter that links the F-box protein to CUL1.</text>
</comment>
<dbReference type="Pfam" id="PF03931">
    <property type="entry name" value="Skp1_POZ"/>
    <property type="match status" value="1"/>
</dbReference>
<dbReference type="SUPFAM" id="SSF54695">
    <property type="entry name" value="POZ domain"/>
    <property type="match status" value="1"/>
</dbReference>
<evidence type="ECO:0000256" key="3">
    <source>
        <dbReference type="ARBA" id="ARBA00022786"/>
    </source>
</evidence>
<dbReference type="PIRSF" id="PIRSF028729">
    <property type="entry name" value="E3_ubiquit_lig_SCF_Skp"/>
    <property type="match status" value="1"/>
</dbReference>
<evidence type="ECO:0000259" key="5">
    <source>
        <dbReference type="Pfam" id="PF01466"/>
    </source>
</evidence>
<organism evidence="7 8">
    <name type="scientific">Hibiscus sabdariffa</name>
    <name type="common">roselle</name>
    <dbReference type="NCBI Taxonomy" id="183260"/>
    <lineage>
        <taxon>Eukaryota</taxon>
        <taxon>Viridiplantae</taxon>
        <taxon>Streptophyta</taxon>
        <taxon>Embryophyta</taxon>
        <taxon>Tracheophyta</taxon>
        <taxon>Spermatophyta</taxon>
        <taxon>Magnoliopsida</taxon>
        <taxon>eudicotyledons</taxon>
        <taxon>Gunneridae</taxon>
        <taxon>Pentapetalae</taxon>
        <taxon>rosids</taxon>
        <taxon>malvids</taxon>
        <taxon>Malvales</taxon>
        <taxon>Malvaceae</taxon>
        <taxon>Malvoideae</taxon>
        <taxon>Hibiscus</taxon>
    </lineage>
</organism>
<comment type="subunit">
    <text evidence="4">Part of a SCF (SKP1-cullin-F-box) protein ligase complex.</text>
</comment>
<evidence type="ECO:0000256" key="2">
    <source>
        <dbReference type="ARBA" id="ARBA00009993"/>
    </source>
</evidence>